<evidence type="ECO:0000313" key="2">
    <source>
        <dbReference type="EMBL" id="NIJ14415.1"/>
    </source>
</evidence>
<name>A0A7X5UUK3_9PSEU</name>
<sequence>MHVKGPADAMALDLVDKLRTARGPWLACSPSCLAIVDTGSTIANPANAMTPQVVWEAREPRTPKISLRTRTLNWPDGSSFTFRLHVRPEEQHLRKSLDHPDPIRWNGRPEPRGDA</sequence>
<organism evidence="2 3">
    <name type="scientific">Saccharomonospora amisosensis</name>
    <dbReference type="NCBI Taxonomy" id="1128677"/>
    <lineage>
        <taxon>Bacteria</taxon>
        <taxon>Bacillati</taxon>
        <taxon>Actinomycetota</taxon>
        <taxon>Actinomycetes</taxon>
        <taxon>Pseudonocardiales</taxon>
        <taxon>Pseudonocardiaceae</taxon>
        <taxon>Saccharomonospora</taxon>
    </lineage>
</organism>
<protein>
    <submittedName>
        <fullName evidence="2">Uncharacterized protein</fullName>
    </submittedName>
</protein>
<gene>
    <name evidence="2" type="ORF">FHU38_004816</name>
</gene>
<dbReference type="RefSeq" id="WP_167176566.1">
    <property type="nucleotide sequence ID" value="NZ_JAAOYM010000002.1"/>
</dbReference>
<dbReference type="EMBL" id="JAAOYM010000002">
    <property type="protein sequence ID" value="NIJ14415.1"/>
    <property type="molecule type" value="Genomic_DNA"/>
</dbReference>
<comment type="caution">
    <text evidence="2">The sequence shown here is derived from an EMBL/GenBank/DDBJ whole genome shotgun (WGS) entry which is preliminary data.</text>
</comment>
<feature type="region of interest" description="Disordered" evidence="1">
    <location>
        <begin position="91"/>
        <end position="115"/>
    </location>
</feature>
<keyword evidence="3" id="KW-1185">Reference proteome</keyword>
<accession>A0A7X5UUK3</accession>
<proteinExistence type="predicted"/>
<evidence type="ECO:0000313" key="3">
    <source>
        <dbReference type="Proteomes" id="UP000545493"/>
    </source>
</evidence>
<evidence type="ECO:0000256" key="1">
    <source>
        <dbReference type="SAM" id="MobiDB-lite"/>
    </source>
</evidence>
<reference evidence="2 3" key="1">
    <citation type="submission" date="2020-03" db="EMBL/GenBank/DDBJ databases">
        <title>Sequencing the genomes of 1000 actinobacteria strains.</title>
        <authorList>
            <person name="Klenk H.-P."/>
        </authorList>
    </citation>
    <scope>NUCLEOTIDE SEQUENCE [LARGE SCALE GENOMIC DNA]</scope>
    <source>
        <strain evidence="2 3">DSM 45685</strain>
    </source>
</reference>
<dbReference type="AlphaFoldDB" id="A0A7X5UUK3"/>
<dbReference type="Proteomes" id="UP000545493">
    <property type="component" value="Unassembled WGS sequence"/>
</dbReference>